<proteinExistence type="predicted"/>
<dbReference type="GeneID" id="63699828"/>
<evidence type="ECO:0000256" key="1">
    <source>
        <dbReference type="ARBA" id="ARBA00011738"/>
    </source>
</evidence>
<dbReference type="InterPro" id="IPR044662">
    <property type="entry name" value="HS1/DABB1-like"/>
</dbReference>
<dbReference type="SUPFAM" id="SSF54909">
    <property type="entry name" value="Dimeric alpha+beta barrel"/>
    <property type="match status" value="1"/>
</dbReference>
<feature type="domain" description="Stress-response A/B barrel" evidence="2">
    <location>
        <begin position="5"/>
        <end position="99"/>
    </location>
</feature>
<dbReference type="OrthoDB" id="1601230at2759"/>
<keyword evidence="4" id="KW-1185">Reference proteome</keyword>
<name>A0A017SAH9_ASPRC</name>
<dbReference type="HOGENOM" id="CLU_080664_2_1_1"/>
<dbReference type="STRING" id="1388766.A0A017SAH9"/>
<dbReference type="InterPro" id="IPR013097">
    <property type="entry name" value="Dabb"/>
</dbReference>
<accession>A0A017SAH9</accession>
<dbReference type="EMBL" id="KK088433">
    <property type="protein sequence ID" value="EYE93195.1"/>
    <property type="molecule type" value="Genomic_DNA"/>
</dbReference>
<dbReference type="InterPro" id="IPR011008">
    <property type="entry name" value="Dimeric_a/b-barrel"/>
</dbReference>
<dbReference type="PANTHER" id="PTHR33178">
    <property type="match status" value="1"/>
</dbReference>
<dbReference type="SMART" id="SM00886">
    <property type="entry name" value="Dabb"/>
    <property type="match status" value="1"/>
</dbReference>
<dbReference type="Pfam" id="PF07876">
    <property type="entry name" value="Dabb"/>
    <property type="match status" value="1"/>
</dbReference>
<evidence type="ECO:0000313" key="3">
    <source>
        <dbReference type="EMBL" id="EYE93195.1"/>
    </source>
</evidence>
<comment type="subunit">
    <text evidence="1">Homodimer.</text>
</comment>
<organism evidence="3 4">
    <name type="scientific">Aspergillus ruber (strain CBS 135680)</name>
    <dbReference type="NCBI Taxonomy" id="1388766"/>
    <lineage>
        <taxon>Eukaryota</taxon>
        <taxon>Fungi</taxon>
        <taxon>Dikarya</taxon>
        <taxon>Ascomycota</taxon>
        <taxon>Pezizomycotina</taxon>
        <taxon>Eurotiomycetes</taxon>
        <taxon>Eurotiomycetidae</taxon>
        <taxon>Eurotiales</taxon>
        <taxon>Aspergillaceae</taxon>
        <taxon>Aspergillus</taxon>
        <taxon>Aspergillus subgen. Aspergillus</taxon>
    </lineage>
</organism>
<reference evidence="4" key="1">
    <citation type="journal article" date="2014" name="Nat. Commun.">
        <title>Genomic adaptations of the halophilic Dead Sea filamentous fungus Eurotium rubrum.</title>
        <authorList>
            <person name="Kis-Papo T."/>
            <person name="Weig A.R."/>
            <person name="Riley R."/>
            <person name="Persoh D."/>
            <person name="Salamov A."/>
            <person name="Sun H."/>
            <person name="Lipzen A."/>
            <person name="Wasser S.P."/>
            <person name="Rambold G."/>
            <person name="Grigoriev I.V."/>
            <person name="Nevo E."/>
        </authorList>
    </citation>
    <scope>NUCLEOTIDE SEQUENCE [LARGE SCALE GENOMIC DNA]</scope>
    <source>
        <strain evidence="4">CBS 135680</strain>
    </source>
</reference>
<dbReference type="PANTHER" id="PTHR33178:SF10">
    <property type="entry name" value="STRESS-RESPONSE A_B BARREL DOMAIN-CONTAINING PROTEIN"/>
    <property type="match status" value="1"/>
</dbReference>
<dbReference type="RefSeq" id="XP_040636883.1">
    <property type="nucleotide sequence ID" value="XM_040784704.1"/>
</dbReference>
<dbReference type="AlphaFoldDB" id="A0A017SAH9"/>
<gene>
    <name evidence="3" type="ORF">EURHEDRAFT_461169</name>
</gene>
<dbReference type="Gene3D" id="3.30.70.100">
    <property type="match status" value="1"/>
</dbReference>
<dbReference type="Proteomes" id="UP000019804">
    <property type="component" value="Unassembled WGS sequence"/>
</dbReference>
<sequence length="99" mass="11709">MTEVITHIVLFKYKPDITWSDFEKHFDIFMALKSKCVKPDTKQPYMKSMKAGKNRSWEEFNKGLTHGFVLEFENQADLDYYLTEDPVHLEFSRNAAPLM</sequence>
<protein>
    <submittedName>
        <fullName evidence="3">Stress responsive a b barrel domain-containing protein</fullName>
    </submittedName>
</protein>
<evidence type="ECO:0000313" key="4">
    <source>
        <dbReference type="Proteomes" id="UP000019804"/>
    </source>
</evidence>
<evidence type="ECO:0000259" key="2">
    <source>
        <dbReference type="PROSITE" id="PS51502"/>
    </source>
</evidence>
<dbReference type="PROSITE" id="PS51502">
    <property type="entry name" value="S_R_A_B_BARREL"/>
    <property type="match status" value="1"/>
</dbReference>